<organism evidence="1 2">
    <name type="scientific">Delftia acidovorans (strain DSM 14801 / SPH-1)</name>
    <dbReference type="NCBI Taxonomy" id="398578"/>
    <lineage>
        <taxon>Bacteria</taxon>
        <taxon>Pseudomonadati</taxon>
        <taxon>Pseudomonadota</taxon>
        <taxon>Betaproteobacteria</taxon>
        <taxon>Burkholderiales</taxon>
        <taxon>Comamonadaceae</taxon>
        <taxon>Delftia</taxon>
    </lineage>
</organism>
<dbReference type="AlphaFoldDB" id="A9BYP4"/>
<dbReference type="STRING" id="398578.Daci_1947"/>
<dbReference type="EMBL" id="CP000884">
    <property type="protein sequence ID" value="ABX34587.1"/>
    <property type="molecule type" value="Genomic_DNA"/>
</dbReference>
<dbReference type="RefSeq" id="WP_012203872.1">
    <property type="nucleotide sequence ID" value="NC_010002.1"/>
</dbReference>
<dbReference type="GeneID" id="24118205"/>
<sequence>MGVNLKQNPDGSVGLVGDATGGDGGFEIAPLAYTATIADTSFFTADRAYIVKGIRGRVDVAGTGGACTAVMRKVSSGTAGTSGTALHTGTFNLVGTANAVQTLTLSTTATDLVIAAGDSLFFDLTGTPTSAVGNITVTLAPSN</sequence>
<name>A9BYP4_DELAS</name>
<accession>A9BYP4</accession>
<reference evidence="1 2" key="1">
    <citation type="journal article" date="2004" name="Appl. Environ. Microbiol.">
        <title>Mineralization of individual congeners of linear alkylbenzenesulfonate by defined pairs of heterotrophic bacteria.</title>
        <authorList>
            <person name="Schleheck D."/>
            <person name="Knepper T.P."/>
            <person name="Fischer K."/>
            <person name="Cook A.M."/>
        </authorList>
    </citation>
    <scope>NUCLEOTIDE SEQUENCE [LARGE SCALE GENOMIC DNA]</scope>
    <source>
        <strain evidence="2">DSM 14801 / SPH-1</strain>
    </source>
</reference>
<evidence type="ECO:0000313" key="2">
    <source>
        <dbReference type="Proteomes" id="UP000000784"/>
    </source>
</evidence>
<dbReference type="KEGG" id="dac:Daci_1947"/>
<gene>
    <name evidence="1" type="ordered locus">Daci_1947</name>
</gene>
<proteinExistence type="predicted"/>
<dbReference type="HOGENOM" id="CLU_1802977_0_0_4"/>
<protein>
    <submittedName>
        <fullName evidence="1">Uncharacterized protein</fullName>
    </submittedName>
</protein>
<evidence type="ECO:0000313" key="1">
    <source>
        <dbReference type="EMBL" id="ABX34587.1"/>
    </source>
</evidence>
<reference evidence="2" key="2">
    <citation type="submission" date="2007-11" db="EMBL/GenBank/DDBJ databases">
        <title>Complete sequence of Delftia acidovorans DSM 14801 / SPH-1.</title>
        <authorList>
            <person name="Copeland A."/>
            <person name="Lucas S."/>
            <person name="Lapidus A."/>
            <person name="Barry K."/>
            <person name="Glavina del Rio T."/>
            <person name="Dalin E."/>
            <person name="Tice H."/>
            <person name="Pitluck S."/>
            <person name="Lowry S."/>
            <person name="Clum A."/>
            <person name="Schmutz J."/>
            <person name="Larimer F."/>
            <person name="Land M."/>
            <person name="Hauser L."/>
            <person name="Kyrpides N."/>
            <person name="Kim E."/>
            <person name="Schleheck D."/>
            <person name="Richardson P."/>
        </authorList>
    </citation>
    <scope>NUCLEOTIDE SEQUENCE [LARGE SCALE GENOMIC DNA]</scope>
    <source>
        <strain evidence="2">DSM 14801 / SPH-1</strain>
    </source>
</reference>
<keyword evidence="2" id="KW-1185">Reference proteome</keyword>
<dbReference type="eggNOG" id="ENOG5033WA9">
    <property type="taxonomic scope" value="Bacteria"/>
</dbReference>
<dbReference type="Proteomes" id="UP000000784">
    <property type="component" value="Chromosome"/>
</dbReference>